<dbReference type="GO" id="GO:0006313">
    <property type="term" value="P:DNA transposition"/>
    <property type="evidence" value="ECO:0007669"/>
    <property type="project" value="InterPro"/>
</dbReference>
<dbReference type="SUPFAM" id="SSF143422">
    <property type="entry name" value="Transposase IS200-like"/>
    <property type="match status" value="1"/>
</dbReference>
<dbReference type="PANTHER" id="PTHR36966">
    <property type="entry name" value="REP-ASSOCIATED TYROSINE TRANSPOSASE"/>
    <property type="match status" value="1"/>
</dbReference>
<accession>A6DK06</accession>
<feature type="domain" description="Transposase IS200-like" evidence="2">
    <location>
        <begin position="48"/>
        <end position="156"/>
    </location>
</feature>
<dbReference type="GO" id="GO:0043565">
    <property type="term" value="F:sequence-specific DNA binding"/>
    <property type="evidence" value="ECO:0007669"/>
    <property type="project" value="TreeGrafter"/>
</dbReference>
<dbReference type="OrthoDB" id="9794403at2"/>
<proteinExistence type="predicted"/>
<organism evidence="3 4">
    <name type="scientific">Lentisphaera araneosa HTCC2155</name>
    <dbReference type="NCBI Taxonomy" id="313628"/>
    <lineage>
        <taxon>Bacteria</taxon>
        <taxon>Pseudomonadati</taxon>
        <taxon>Lentisphaerota</taxon>
        <taxon>Lentisphaeria</taxon>
        <taxon>Lentisphaerales</taxon>
        <taxon>Lentisphaeraceae</taxon>
        <taxon>Lentisphaera</taxon>
    </lineage>
</organism>
<feature type="coiled-coil region" evidence="1">
    <location>
        <begin position="20"/>
        <end position="49"/>
    </location>
</feature>
<evidence type="ECO:0000256" key="1">
    <source>
        <dbReference type="SAM" id="Coils"/>
    </source>
</evidence>
<dbReference type="InterPro" id="IPR002686">
    <property type="entry name" value="Transposase_17"/>
</dbReference>
<name>A6DK06_9BACT</name>
<dbReference type="STRING" id="313628.LNTAR_12776"/>
<comment type="caution">
    <text evidence="3">The sequence shown here is derived from an EMBL/GenBank/DDBJ whole genome shotgun (WGS) entry which is preliminary data.</text>
</comment>
<protein>
    <recommendedName>
        <fullName evidence="2">Transposase IS200-like domain-containing protein</fullName>
    </recommendedName>
</protein>
<keyword evidence="1" id="KW-0175">Coiled coil</keyword>
<dbReference type="Pfam" id="PF01797">
    <property type="entry name" value="Y1_Tnp"/>
    <property type="match status" value="1"/>
</dbReference>
<evidence type="ECO:0000313" key="4">
    <source>
        <dbReference type="Proteomes" id="UP000004947"/>
    </source>
</evidence>
<dbReference type="Proteomes" id="UP000004947">
    <property type="component" value="Unassembled WGS sequence"/>
</dbReference>
<dbReference type="NCBIfam" id="NF047646">
    <property type="entry name" value="REP_Tyr_transpos"/>
    <property type="match status" value="1"/>
</dbReference>
<dbReference type="PANTHER" id="PTHR36966:SF1">
    <property type="entry name" value="REP-ASSOCIATED TYROSINE TRANSPOSASE"/>
    <property type="match status" value="1"/>
</dbReference>
<dbReference type="RefSeq" id="WP_007278222.1">
    <property type="nucleotide sequence ID" value="NZ_ABCK01000006.1"/>
</dbReference>
<dbReference type="GO" id="GO:0004803">
    <property type="term" value="F:transposase activity"/>
    <property type="evidence" value="ECO:0007669"/>
    <property type="project" value="InterPro"/>
</dbReference>
<dbReference type="eggNOG" id="COG1943">
    <property type="taxonomic scope" value="Bacteria"/>
</dbReference>
<reference evidence="3 4" key="1">
    <citation type="journal article" date="2010" name="J. Bacteriol.">
        <title>Genome sequence of Lentisphaera araneosa HTCC2155T, the type species of the order Lentisphaerales in the phylum Lentisphaerae.</title>
        <authorList>
            <person name="Thrash J.C."/>
            <person name="Cho J.C."/>
            <person name="Vergin K.L."/>
            <person name="Morris R.M."/>
            <person name="Giovannoni S.J."/>
        </authorList>
    </citation>
    <scope>NUCLEOTIDE SEQUENCE [LARGE SCALE GENOMIC DNA]</scope>
    <source>
        <strain evidence="3 4">HTCC2155</strain>
    </source>
</reference>
<keyword evidence="4" id="KW-1185">Reference proteome</keyword>
<dbReference type="InterPro" id="IPR036515">
    <property type="entry name" value="Transposase_17_sf"/>
</dbReference>
<dbReference type="AlphaFoldDB" id="A6DK06"/>
<gene>
    <name evidence="3" type="ORF">LNTAR_12776</name>
</gene>
<evidence type="ECO:0000313" key="3">
    <source>
        <dbReference type="EMBL" id="EDM28230.1"/>
    </source>
</evidence>
<dbReference type="InterPro" id="IPR052715">
    <property type="entry name" value="RAYT_transposase"/>
</dbReference>
<dbReference type="EMBL" id="ABCK01000006">
    <property type="protein sequence ID" value="EDM28230.1"/>
    <property type="molecule type" value="Genomic_DNA"/>
</dbReference>
<dbReference type="SMART" id="SM01321">
    <property type="entry name" value="Y1_Tnp"/>
    <property type="match status" value="1"/>
</dbReference>
<dbReference type="Gene3D" id="3.30.70.1290">
    <property type="entry name" value="Transposase IS200-like"/>
    <property type="match status" value="1"/>
</dbReference>
<evidence type="ECO:0000259" key="2">
    <source>
        <dbReference type="SMART" id="SM01321"/>
    </source>
</evidence>
<sequence length="178" mass="21101">MGIYQSLTFRLFGSIPQKIIQQFREELENVDAKLLHQEMKEKIEEALAQGMGYCAFKHDELAGVMQEALFHFDGERYDLIAWCIMPNHVHVLIRVNDQLAKIINSWKSFVGKYALSNRRKFGIEEDQKSFWLREYWDRYIRNENHLLKTINYIHQNPVKAGLCSDVIEWKWSSAYNGK</sequence>